<keyword evidence="2" id="KW-0472">Membrane</keyword>
<evidence type="ECO:0000256" key="2">
    <source>
        <dbReference type="SAM" id="Phobius"/>
    </source>
</evidence>
<gene>
    <name evidence="3" type="ORF">BLS_003761</name>
    <name evidence="4" type="ORF">EG327_003334</name>
</gene>
<keyword evidence="2" id="KW-1133">Transmembrane helix</keyword>
<keyword evidence="6" id="KW-1185">Reference proteome</keyword>
<feature type="transmembrane region" description="Helical" evidence="2">
    <location>
        <begin position="273"/>
        <end position="296"/>
    </location>
</feature>
<feature type="region of interest" description="Disordered" evidence="1">
    <location>
        <begin position="320"/>
        <end position="352"/>
    </location>
</feature>
<dbReference type="Proteomes" id="UP000433883">
    <property type="component" value="Unassembled WGS sequence"/>
</dbReference>
<sequence length="459" mass="51089">MAATYQTTPLAQPPLNASDLPAAEAVPQTHNNGEPSTRPVPAAPPAFPPRPADDTTQSHAPQDLPSTSQFEPPPRRRMAEAGDSTGRIEYTRDPERLIAYLVPFPTPDLSEGFLQTTDPVAIPHRFLIYTPPPPPLLPPKEGEKERKLGMHHIQRKWQGEVRKAKTDDVEKKSWRGIRYMSSRAVDRGICWITTSNVDFLCRIPKNKKKGKGAASATTAPADGTTGAVGTSGSGRLEELVLVHPESLPGTRNEVQREFISSLQRSKKRAYRDAIISILLFPPAIVIDTIAVIIWPFGGLAEIDGVWAVYSIRGAKRARSVTKRLDATPQKENPDDSDDEDPKADTNAKHNDKKLKLTFAPTERLEILRRYLAAECHKRDPKLFKHAGEGTAPTESQVLEALGWTPSGNTTVGEKRNMEDEQWEIRQAKEDLQVTMEKGATEWMKWCKTFQKKPEKALKK</sequence>
<feature type="compositionally biased region" description="Low complexity" evidence="1">
    <location>
        <begin position="212"/>
        <end position="231"/>
    </location>
</feature>
<feature type="compositionally biased region" description="Pro residues" evidence="1">
    <location>
        <begin position="41"/>
        <end position="50"/>
    </location>
</feature>
<comment type="caution">
    <text evidence="3">The sequence shown here is derived from an EMBL/GenBank/DDBJ whole genome shotgun (WGS) entry which is preliminary data.</text>
</comment>
<feature type="compositionally biased region" description="Polar residues" evidence="1">
    <location>
        <begin position="1"/>
        <end position="10"/>
    </location>
</feature>
<evidence type="ECO:0000313" key="5">
    <source>
        <dbReference type="Proteomes" id="UP000433883"/>
    </source>
</evidence>
<evidence type="ECO:0000313" key="6">
    <source>
        <dbReference type="Proteomes" id="UP000490939"/>
    </source>
</evidence>
<reference evidence="3 5" key="1">
    <citation type="submission" date="2019-11" db="EMBL/GenBank/DDBJ databases">
        <title>Venturia inaequalis Genome Resource.</title>
        <authorList>
            <person name="Lichtner F.J."/>
        </authorList>
    </citation>
    <scope>NUCLEOTIDE SEQUENCE [LARGE SCALE GENOMIC DNA]</scope>
    <source>
        <strain evidence="3">Bline_iso_100314</strain>
        <strain evidence="4 6">DMI_063113</strain>
    </source>
</reference>
<evidence type="ECO:0008006" key="7">
    <source>
        <dbReference type="Google" id="ProtNLM"/>
    </source>
</evidence>
<feature type="region of interest" description="Disordered" evidence="1">
    <location>
        <begin position="209"/>
        <end position="231"/>
    </location>
</feature>
<name>A0A8H3UP49_VENIN</name>
<feature type="region of interest" description="Disordered" evidence="1">
    <location>
        <begin position="1"/>
        <end position="90"/>
    </location>
</feature>
<dbReference type="Proteomes" id="UP000490939">
    <property type="component" value="Unassembled WGS sequence"/>
</dbReference>
<dbReference type="EMBL" id="WNWQ01000243">
    <property type="protein sequence ID" value="KAE9973093.1"/>
    <property type="molecule type" value="Genomic_DNA"/>
</dbReference>
<proteinExistence type="predicted"/>
<feature type="compositionally biased region" description="Polar residues" evidence="1">
    <location>
        <begin position="54"/>
        <end position="70"/>
    </location>
</feature>
<keyword evidence="2" id="KW-0812">Transmembrane</keyword>
<evidence type="ECO:0000313" key="3">
    <source>
        <dbReference type="EMBL" id="KAE9973093.1"/>
    </source>
</evidence>
<protein>
    <recommendedName>
        <fullName evidence="7">Secreted protein</fullName>
    </recommendedName>
</protein>
<evidence type="ECO:0000313" key="4">
    <source>
        <dbReference type="EMBL" id="KAE9988538.1"/>
    </source>
</evidence>
<accession>A0A8H3UP49</accession>
<organism evidence="3 5">
    <name type="scientific">Venturia inaequalis</name>
    <name type="common">Apple scab fungus</name>
    <dbReference type="NCBI Taxonomy" id="5025"/>
    <lineage>
        <taxon>Eukaryota</taxon>
        <taxon>Fungi</taxon>
        <taxon>Dikarya</taxon>
        <taxon>Ascomycota</taxon>
        <taxon>Pezizomycotina</taxon>
        <taxon>Dothideomycetes</taxon>
        <taxon>Pleosporomycetidae</taxon>
        <taxon>Venturiales</taxon>
        <taxon>Venturiaceae</taxon>
        <taxon>Venturia</taxon>
    </lineage>
</organism>
<dbReference type="AlphaFoldDB" id="A0A8H3UP49"/>
<dbReference type="EMBL" id="WNWR01000211">
    <property type="protein sequence ID" value="KAE9988538.1"/>
    <property type="molecule type" value="Genomic_DNA"/>
</dbReference>
<evidence type="ECO:0000256" key="1">
    <source>
        <dbReference type="SAM" id="MobiDB-lite"/>
    </source>
</evidence>